<keyword evidence="2" id="KW-0943">RNA-mediated gene silencing</keyword>
<dbReference type="Pfam" id="PF03470">
    <property type="entry name" value="zf-XS"/>
    <property type="match status" value="1"/>
</dbReference>
<gene>
    <name evidence="8" type="ORF">CKAN_01354300</name>
</gene>
<feature type="compositionally biased region" description="Gly residues" evidence="5">
    <location>
        <begin position="102"/>
        <end position="114"/>
    </location>
</feature>
<dbReference type="CDD" id="cd12266">
    <property type="entry name" value="RRM_like_XS"/>
    <property type="match status" value="1"/>
</dbReference>
<feature type="compositionally biased region" description="Low complexity" evidence="5">
    <location>
        <begin position="11"/>
        <end position="20"/>
    </location>
</feature>
<sequence length="647" mass="74036">MNSERGGGKGSFATAAASDSSTREKTTIHQHGHSSGGSGSDNNHPKIDQLNRDSAQGGEWEVRRKKSSSCRRNYTAKLRGDWTALSKARSHQEMPQKPGVPGYVGTGNTSGGRGNVKPQPSNRDWEATYMAPLPPIPMPLPCGWQWPARAGSLSPSQSKTSEDEHTKYGVIPKPLNQGIPAGEYTDHDSDDNELIFDSDEDLLSDDYDSDMNRKSRDIQKIKCINKFFVAMEHLTIDQINEPSRQWHCPACHGGPGAIDWYRGLQALMRHAKMKGSKRVLFHWEFADLLEEKLQGRGATVIPRGKSFGRWKGFSEMTADHEIVWPPMVVVMNTLLEKDENEKWVGIGDQELLDYFSSYDAVKAQHSYGPQGHRGMSVLIFEGSAVGYLEAERLHKHFSDEGTDRDAWEHRRVLFLRDGRRQLYGYIACKKDMNSFNQNFQGKSKLKFEMRSYQEMVVGPMKQMSEENQLLIWYKNKVAIDQQHEKDLEQTMELMSNQLRITNEENRIVKQRTTIQHEENKERMDNMENFFKKQVEAIQDTIEAKVRAFEKLLQEEREKQANNTSSGSKVDCKLRREEIARFIDSQMKGIEGFEAELEKLVQAHEDKKIELKGKYLAYEVEMEKEFDDSMTKLMEKYTPQQSEPSASS</sequence>
<feature type="region of interest" description="Disordered" evidence="5">
    <location>
        <begin position="149"/>
        <end position="194"/>
    </location>
</feature>
<dbReference type="EMBL" id="QPKB01000005">
    <property type="protein sequence ID" value="RWR84718.1"/>
    <property type="molecule type" value="Genomic_DNA"/>
</dbReference>
<evidence type="ECO:0000259" key="6">
    <source>
        <dbReference type="Pfam" id="PF03468"/>
    </source>
</evidence>
<dbReference type="InterPro" id="IPR005380">
    <property type="entry name" value="XS_domain"/>
</dbReference>
<evidence type="ECO:0000313" key="8">
    <source>
        <dbReference type="EMBL" id="RWR84718.1"/>
    </source>
</evidence>
<keyword evidence="9" id="KW-1185">Reference proteome</keyword>
<dbReference type="OrthoDB" id="1936239at2759"/>
<evidence type="ECO:0000256" key="3">
    <source>
        <dbReference type="ARBA" id="ARBA00024022"/>
    </source>
</evidence>
<feature type="coiled-coil region" evidence="4">
    <location>
        <begin position="484"/>
        <end position="558"/>
    </location>
</feature>
<accession>A0A3S3P7E9</accession>
<dbReference type="InterPro" id="IPR044287">
    <property type="entry name" value="SGS3"/>
</dbReference>
<feature type="domain" description="Zinc finger-XS" evidence="7">
    <location>
        <begin position="248"/>
        <end position="286"/>
    </location>
</feature>
<dbReference type="InterPro" id="IPR038588">
    <property type="entry name" value="XS_domain_sf"/>
</dbReference>
<organism evidence="8 9">
    <name type="scientific">Cinnamomum micranthum f. kanehirae</name>
    <dbReference type="NCBI Taxonomy" id="337451"/>
    <lineage>
        <taxon>Eukaryota</taxon>
        <taxon>Viridiplantae</taxon>
        <taxon>Streptophyta</taxon>
        <taxon>Embryophyta</taxon>
        <taxon>Tracheophyta</taxon>
        <taxon>Spermatophyta</taxon>
        <taxon>Magnoliopsida</taxon>
        <taxon>Magnoliidae</taxon>
        <taxon>Laurales</taxon>
        <taxon>Lauraceae</taxon>
        <taxon>Cinnamomum</taxon>
    </lineage>
</organism>
<dbReference type="Gene3D" id="3.30.70.2890">
    <property type="entry name" value="XS domain"/>
    <property type="match status" value="1"/>
</dbReference>
<reference evidence="8 9" key="1">
    <citation type="journal article" date="2019" name="Nat. Plants">
        <title>Stout camphor tree genome fills gaps in understanding of flowering plant genome evolution.</title>
        <authorList>
            <person name="Chaw S.M."/>
            <person name="Liu Y.C."/>
            <person name="Wu Y.W."/>
            <person name="Wang H.Y."/>
            <person name="Lin C.I."/>
            <person name="Wu C.S."/>
            <person name="Ke H.M."/>
            <person name="Chang L.Y."/>
            <person name="Hsu C.Y."/>
            <person name="Yang H.T."/>
            <person name="Sudianto E."/>
            <person name="Hsu M.H."/>
            <person name="Wu K.P."/>
            <person name="Wang L.N."/>
            <person name="Leebens-Mack J.H."/>
            <person name="Tsai I.J."/>
        </authorList>
    </citation>
    <scope>NUCLEOTIDE SEQUENCE [LARGE SCALE GENOMIC DNA]</scope>
    <source>
        <strain evidence="9">cv. Chaw 1501</strain>
        <tissue evidence="8">Young leaves</tissue>
    </source>
</reference>
<proteinExistence type="inferred from homology"/>
<keyword evidence="1 4" id="KW-0175">Coiled coil</keyword>
<evidence type="ECO:0000313" key="9">
    <source>
        <dbReference type="Proteomes" id="UP000283530"/>
    </source>
</evidence>
<evidence type="ECO:0000256" key="4">
    <source>
        <dbReference type="SAM" id="Coils"/>
    </source>
</evidence>
<comment type="caution">
    <text evidence="8">The sequence shown here is derived from an EMBL/GenBank/DDBJ whole genome shotgun (WGS) entry which is preliminary data.</text>
</comment>
<feature type="region of interest" description="Disordered" evidence="5">
    <location>
        <begin position="1"/>
        <end position="72"/>
    </location>
</feature>
<protein>
    <submittedName>
        <fullName evidence="8">Protein SUPPRESSOR OF GENE SILENCING 3-like protein</fullName>
    </submittedName>
</protein>
<dbReference type="Proteomes" id="UP000283530">
    <property type="component" value="Unassembled WGS sequence"/>
</dbReference>
<feature type="domain" description="XS" evidence="6">
    <location>
        <begin position="319"/>
        <end position="434"/>
    </location>
</feature>
<dbReference type="GO" id="GO:0031047">
    <property type="term" value="P:regulatory ncRNA-mediated gene silencing"/>
    <property type="evidence" value="ECO:0007669"/>
    <property type="project" value="UniProtKB-KW"/>
</dbReference>
<dbReference type="GO" id="GO:0051607">
    <property type="term" value="P:defense response to virus"/>
    <property type="evidence" value="ECO:0007669"/>
    <property type="project" value="InterPro"/>
</dbReference>
<evidence type="ECO:0000256" key="2">
    <source>
        <dbReference type="ARBA" id="ARBA00023158"/>
    </source>
</evidence>
<dbReference type="Pfam" id="PF03468">
    <property type="entry name" value="XS"/>
    <property type="match status" value="1"/>
</dbReference>
<evidence type="ECO:0000256" key="5">
    <source>
        <dbReference type="SAM" id="MobiDB-lite"/>
    </source>
</evidence>
<dbReference type="InterPro" id="IPR005381">
    <property type="entry name" value="Znf-XS_domain"/>
</dbReference>
<comment type="similarity">
    <text evidence="3">Belongs to the SGS3 family.</text>
</comment>
<dbReference type="PANTHER" id="PTHR46602">
    <property type="entry name" value="PROTEIN SUPPRESSOR OF GENE SILENCING 3"/>
    <property type="match status" value="1"/>
</dbReference>
<dbReference type="STRING" id="337451.A0A3S3P7E9"/>
<dbReference type="AlphaFoldDB" id="A0A3S3P7E9"/>
<feature type="region of interest" description="Disordered" evidence="5">
    <location>
        <begin position="85"/>
        <end position="123"/>
    </location>
</feature>
<name>A0A3S3P7E9_9MAGN</name>
<evidence type="ECO:0000259" key="7">
    <source>
        <dbReference type="Pfam" id="PF03470"/>
    </source>
</evidence>
<dbReference type="PANTHER" id="PTHR46602:SF1">
    <property type="entry name" value="PROTEIN SUPPRESSOR OF GENE SILENCING 3"/>
    <property type="match status" value="1"/>
</dbReference>
<evidence type="ECO:0000256" key="1">
    <source>
        <dbReference type="ARBA" id="ARBA00023054"/>
    </source>
</evidence>